<evidence type="ECO:0000313" key="2">
    <source>
        <dbReference type="Proteomes" id="UP000327493"/>
    </source>
</evidence>
<dbReference type="EMBL" id="VOFY01000019">
    <property type="protein sequence ID" value="KAA8582560.1"/>
    <property type="molecule type" value="Genomic_DNA"/>
</dbReference>
<dbReference type="AlphaFoldDB" id="A0A5J5CQB6"/>
<organism evidence="1 2">
    <name type="scientific">Etheostoma spectabile</name>
    <name type="common">orangethroat darter</name>
    <dbReference type="NCBI Taxonomy" id="54343"/>
    <lineage>
        <taxon>Eukaryota</taxon>
        <taxon>Metazoa</taxon>
        <taxon>Chordata</taxon>
        <taxon>Craniata</taxon>
        <taxon>Vertebrata</taxon>
        <taxon>Euteleostomi</taxon>
        <taxon>Actinopterygii</taxon>
        <taxon>Neopterygii</taxon>
        <taxon>Teleostei</taxon>
        <taxon>Neoteleostei</taxon>
        <taxon>Acanthomorphata</taxon>
        <taxon>Eupercaria</taxon>
        <taxon>Perciformes</taxon>
        <taxon>Percoidei</taxon>
        <taxon>Percidae</taxon>
        <taxon>Etheostomatinae</taxon>
        <taxon>Etheostoma</taxon>
    </lineage>
</organism>
<reference evidence="1 2" key="1">
    <citation type="submission" date="2019-08" db="EMBL/GenBank/DDBJ databases">
        <title>A chromosome-level genome assembly, high-density linkage maps, and genome scans reveal the genomic architecture of hybrid incompatibilities underlying speciation via character displacement in darters (Percidae: Etheostominae).</title>
        <authorList>
            <person name="Moran R.L."/>
            <person name="Catchen J.M."/>
            <person name="Fuller R.C."/>
        </authorList>
    </citation>
    <scope>NUCLEOTIDE SEQUENCE [LARGE SCALE GENOMIC DNA]</scope>
    <source>
        <strain evidence="1">EspeVRDwgs_2016</strain>
        <tissue evidence="1">Muscle</tissue>
    </source>
</reference>
<name>A0A5J5CQB6_9PERO</name>
<keyword evidence="2" id="KW-1185">Reference proteome</keyword>
<sequence>MRSSLRPACLFFFPVRVSDCLQGWLCVCVWEGGGTRLLMCKHTGGMLSFGWAMMQVCSNIHWMKSSLITEGRKKRRKKTTNYLLFEKK</sequence>
<comment type="caution">
    <text evidence="1">The sequence shown here is derived from an EMBL/GenBank/DDBJ whole genome shotgun (WGS) entry which is preliminary data.</text>
</comment>
<protein>
    <submittedName>
        <fullName evidence="1">Uncharacterized protein</fullName>
    </submittedName>
</protein>
<proteinExistence type="predicted"/>
<accession>A0A5J5CQB6</accession>
<dbReference type="Proteomes" id="UP000327493">
    <property type="component" value="Chromosome 19"/>
</dbReference>
<gene>
    <name evidence="1" type="ORF">FQN60_006231</name>
</gene>
<evidence type="ECO:0000313" key="1">
    <source>
        <dbReference type="EMBL" id="KAA8582560.1"/>
    </source>
</evidence>